<evidence type="ECO:0000256" key="1">
    <source>
        <dbReference type="ARBA" id="ARBA00004167"/>
    </source>
</evidence>
<dbReference type="EMBL" id="JAWDIU010000007">
    <property type="protein sequence ID" value="MDU0328235.1"/>
    <property type="molecule type" value="Genomic_DNA"/>
</dbReference>
<reference evidence="9 10" key="1">
    <citation type="submission" date="2023-09" db="EMBL/GenBank/DDBJ databases">
        <title>Microbacterium fusihabitans sp. nov., Microbacterium phycihabitans sp. nov., and Microbacterium cervinum sp. nov., isolated from dried seaweeds of beach.</title>
        <authorList>
            <person name="Lee S.D."/>
        </authorList>
    </citation>
    <scope>NUCLEOTIDE SEQUENCE [LARGE SCALE GENOMIC DNA]</scope>
    <source>
        <strain evidence="9 10">KSW2-21</strain>
    </source>
</reference>
<protein>
    <submittedName>
        <fullName evidence="9">Sec-independent protein translocase TatB</fullName>
    </submittedName>
</protein>
<feature type="compositionally biased region" description="Low complexity" evidence="8">
    <location>
        <begin position="143"/>
        <end position="156"/>
    </location>
</feature>
<keyword evidence="5" id="KW-1133">Transmembrane helix</keyword>
<evidence type="ECO:0000256" key="8">
    <source>
        <dbReference type="SAM" id="MobiDB-lite"/>
    </source>
</evidence>
<organism evidence="9 10">
    <name type="scientific">Microbacterium algihabitans</name>
    <dbReference type="NCBI Taxonomy" id="3075992"/>
    <lineage>
        <taxon>Bacteria</taxon>
        <taxon>Bacillati</taxon>
        <taxon>Actinomycetota</taxon>
        <taxon>Actinomycetes</taxon>
        <taxon>Micrococcales</taxon>
        <taxon>Microbacteriaceae</taxon>
        <taxon>Microbacterium</taxon>
    </lineage>
</organism>
<keyword evidence="4" id="KW-0653">Protein transport</keyword>
<comment type="caution">
    <text evidence="9">The sequence shown here is derived from an EMBL/GenBank/DDBJ whole genome shotgun (WGS) entry which is preliminary data.</text>
</comment>
<evidence type="ECO:0000256" key="5">
    <source>
        <dbReference type="ARBA" id="ARBA00022989"/>
    </source>
</evidence>
<dbReference type="PRINTS" id="PR01506">
    <property type="entry name" value="TATBPROTEIN"/>
</dbReference>
<evidence type="ECO:0000256" key="7">
    <source>
        <dbReference type="ARBA" id="ARBA00023136"/>
    </source>
</evidence>
<keyword evidence="2" id="KW-0813">Transport</keyword>
<evidence type="ECO:0000313" key="9">
    <source>
        <dbReference type="EMBL" id="MDU0328235.1"/>
    </source>
</evidence>
<keyword evidence="10" id="KW-1185">Reference proteome</keyword>
<feature type="region of interest" description="Disordered" evidence="8">
    <location>
        <begin position="143"/>
        <end position="167"/>
    </location>
</feature>
<dbReference type="InterPro" id="IPR003369">
    <property type="entry name" value="TatA/B/E"/>
</dbReference>
<evidence type="ECO:0000313" key="10">
    <source>
        <dbReference type="Proteomes" id="UP001256673"/>
    </source>
</evidence>
<accession>A0ABU3S098</accession>
<comment type="subcellular location">
    <subcellularLocation>
        <location evidence="1">Membrane</location>
        <topology evidence="1">Single-pass membrane protein</topology>
    </subcellularLocation>
</comment>
<proteinExistence type="predicted"/>
<evidence type="ECO:0000256" key="2">
    <source>
        <dbReference type="ARBA" id="ARBA00022448"/>
    </source>
</evidence>
<keyword evidence="7" id="KW-0472">Membrane</keyword>
<keyword evidence="6" id="KW-0811">Translocation</keyword>
<gene>
    <name evidence="9" type="ORF">RWH43_15865</name>
</gene>
<dbReference type="RefSeq" id="WP_316001924.1">
    <property type="nucleotide sequence ID" value="NZ_JAWDIU010000007.1"/>
</dbReference>
<keyword evidence="3" id="KW-0812">Transmembrane</keyword>
<name>A0ABU3S098_9MICO</name>
<evidence type="ECO:0000256" key="3">
    <source>
        <dbReference type="ARBA" id="ARBA00022692"/>
    </source>
</evidence>
<feature type="region of interest" description="Disordered" evidence="8">
    <location>
        <begin position="103"/>
        <end position="124"/>
    </location>
</feature>
<sequence length="167" mass="17184">MFGLTLEKLLLVGLIAAVVIGPQRLPAVVARVASLLRGLRATVDAARHRAATELGVPADVTEWRALDPRRYDPRRIIAEALAAPPIAIAAGTASAPVPIEQSVPDAADTAGPVTPEPPSAPMRRVRVGSSAHPRWIEVPDAAEPAAHASDAPAATDGEATARVGVTA</sequence>
<dbReference type="Proteomes" id="UP001256673">
    <property type="component" value="Unassembled WGS sequence"/>
</dbReference>
<evidence type="ECO:0000256" key="6">
    <source>
        <dbReference type="ARBA" id="ARBA00023010"/>
    </source>
</evidence>
<evidence type="ECO:0000256" key="4">
    <source>
        <dbReference type="ARBA" id="ARBA00022927"/>
    </source>
</evidence>
<dbReference type="Pfam" id="PF02416">
    <property type="entry name" value="TatA_B_E"/>
    <property type="match status" value="1"/>
</dbReference>